<dbReference type="Pfam" id="PF00293">
    <property type="entry name" value="NUDIX"/>
    <property type="match status" value="1"/>
</dbReference>
<feature type="coiled-coil region" evidence="2">
    <location>
        <begin position="147"/>
        <end position="209"/>
    </location>
</feature>
<dbReference type="PANTHER" id="PTHR43736">
    <property type="entry name" value="ADP-RIBOSE PYROPHOSPHATASE"/>
    <property type="match status" value="1"/>
</dbReference>
<keyword evidence="2" id="KW-0175">Coiled coil</keyword>
<evidence type="ECO:0000256" key="1">
    <source>
        <dbReference type="ARBA" id="ARBA00022801"/>
    </source>
</evidence>
<dbReference type="EMBL" id="KE127540">
    <property type="protein sequence ID" value="EPB65636.1"/>
    <property type="molecule type" value="Genomic_DNA"/>
</dbReference>
<dbReference type="PRINTS" id="PR00502">
    <property type="entry name" value="NUDIXFAMILY"/>
</dbReference>
<dbReference type="PANTHER" id="PTHR43736:SF1">
    <property type="entry name" value="DIHYDRONEOPTERIN TRIPHOSPHATE DIPHOSPHATASE"/>
    <property type="match status" value="1"/>
</dbReference>
<dbReference type="SUPFAM" id="SSF55811">
    <property type="entry name" value="Nudix"/>
    <property type="match status" value="1"/>
</dbReference>
<name>A0A0D6L7S7_9BILA</name>
<accession>A0A0D6L7S7</accession>
<keyword evidence="1 4" id="KW-0378">Hydrolase</keyword>
<proteinExistence type="predicted"/>
<dbReference type="Proteomes" id="UP000054495">
    <property type="component" value="Unassembled WGS sequence"/>
</dbReference>
<reference evidence="4 5" key="1">
    <citation type="submission" date="2013-05" db="EMBL/GenBank/DDBJ databases">
        <title>Draft genome of the parasitic nematode Anyclostoma ceylanicum.</title>
        <authorList>
            <person name="Mitreva M."/>
        </authorList>
    </citation>
    <scope>NUCLEOTIDE SEQUENCE [LARGE SCALE GENOMIC DNA]</scope>
</reference>
<keyword evidence="5" id="KW-1185">Reference proteome</keyword>
<evidence type="ECO:0000259" key="3">
    <source>
        <dbReference type="PROSITE" id="PS51462"/>
    </source>
</evidence>
<sequence length="275" mass="31037">MKTISLTVDILLLRSKRGKTELLLIERLNDPFKHCWALPGGFVDYGEDLEDAAKRELFEETSIQIHSLQQLKAYGTPGRDPRGHTVSVAFIGKTDETTVARAQDDAKSVKWFPLSDLPPLAFDHREIVSDAEMLDIRRKKDALNASFNQQVLKASQLEREIEQLKSELSSKDNRISDLKEESVRLTNEKAQLVHDNSELKSLLEETKNQVINAVKTDNSNSQEQIDELDNYAVKDMQDLLAMTALQLATKTGTKVEKIEIPADYSSIEQALEQLS</sequence>
<dbReference type="CDD" id="cd18873">
    <property type="entry name" value="NUDIX_NadM_like"/>
    <property type="match status" value="1"/>
</dbReference>
<dbReference type="SUPFAM" id="SSF90257">
    <property type="entry name" value="Myosin rod fragments"/>
    <property type="match status" value="1"/>
</dbReference>
<evidence type="ECO:0000313" key="5">
    <source>
        <dbReference type="Proteomes" id="UP000054495"/>
    </source>
</evidence>
<gene>
    <name evidence="4" type="ORF">ANCCEY_15298</name>
</gene>
<dbReference type="InterPro" id="IPR000086">
    <property type="entry name" value="NUDIX_hydrolase_dom"/>
</dbReference>
<dbReference type="InterPro" id="IPR015797">
    <property type="entry name" value="NUDIX_hydrolase-like_dom_sf"/>
</dbReference>
<dbReference type="GO" id="GO:0016787">
    <property type="term" value="F:hydrolase activity"/>
    <property type="evidence" value="ECO:0007669"/>
    <property type="project" value="UniProtKB-KW"/>
</dbReference>
<feature type="domain" description="Nudix hydrolase" evidence="3">
    <location>
        <begin position="3"/>
        <end position="135"/>
    </location>
</feature>
<protein>
    <submittedName>
        <fullName evidence="4">Hydrolase, NUDIX family</fullName>
    </submittedName>
</protein>
<dbReference type="PROSITE" id="PS51462">
    <property type="entry name" value="NUDIX"/>
    <property type="match status" value="1"/>
</dbReference>
<dbReference type="InterPro" id="IPR020476">
    <property type="entry name" value="Nudix_hydrolase"/>
</dbReference>
<organism evidence="4 5">
    <name type="scientific">Ancylostoma ceylanicum</name>
    <dbReference type="NCBI Taxonomy" id="53326"/>
    <lineage>
        <taxon>Eukaryota</taxon>
        <taxon>Metazoa</taxon>
        <taxon>Ecdysozoa</taxon>
        <taxon>Nematoda</taxon>
        <taxon>Chromadorea</taxon>
        <taxon>Rhabditida</taxon>
        <taxon>Rhabditina</taxon>
        <taxon>Rhabditomorpha</taxon>
        <taxon>Strongyloidea</taxon>
        <taxon>Ancylostomatidae</taxon>
        <taxon>Ancylostomatinae</taxon>
        <taxon>Ancylostoma</taxon>
    </lineage>
</organism>
<evidence type="ECO:0000256" key="2">
    <source>
        <dbReference type="SAM" id="Coils"/>
    </source>
</evidence>
<evidence type="ECO:0000313" key="4">
    <source>
        <dbReference type="EMBL" id="EPB65636.1"/>
    </source>
</evidence>
<dbReference type="AlphaFoldDB" id="A0A0D6L7S7"/>
<feature type="non-terminal residue" evidence="4">
    <location>
        <position position="275"/>
    </location>
</feature>
<dbReference type="Gene3D" id="3.90.79.10">
    <property type="entry name" value="Nucleoside Triphosphate Pyrophosphohydrolase"/>
    <property type="match status" value="1"/>
</dbReference>